<sequence>MAEEADHLISLGGTRWRLWRESVLRGAGFPADRFTGICDDELAAAADLLDNTVPATHEQYTKVFAAAADRLAAAIRHTAGESALREAVTWQNPGLVRAAWTGLRPASRVTPAAGATSRRSPTTCSATASRTTRSAFSGRSDGRESARRTRASRRWRGRNYSPAARRISRVGR</sequence>
<dbReference type="Proteomes" id="UP000503011">
    <property type="component" value="Chromosome"/>
</dbReference>
<feature type="compositionally biased region" description="Basic residues" evidence="1">
    <location>
        <begin position="148"/>
        <end position="157"/>
    </location>
</feature>
<accession>A0A6F8YSV4</accession>
<reference evidence="2 3" key="1">
    <citation type="submission" date="2020-03" db="EMBL/GenBank/DDBJ databases">
        <title>Whole genome shotgun sequence of Phytohabitans suffuscus NBRC 105367.</title>
        <authorList>
            <person name="Komaki H."/>
            <person name="Tamura T."/>
        </authorList>
    </citation>
    <scope>NUCLEOTIDE SEQUENCE [LARGE SCALE GENOMIC DNA]</scope>
    <source>
        <strain evidence="2 3">NBRC 105367</strain>
    </source>
</reference>
<name>A0A6F8YSV4_9ACTN</name>
<proteinExistence type="predicted"/>
<feature type="region of interest" description="Disordered" evidence="1">
    <location>
        <begin position="108"/>
        <end position="172"/>
    </location>
</feature>
<organism evidence="2 3">
    <name type="scientific">Phytohabitans suffuscus</name>
    <dbReference type="NCBI Taxonomy" id="624315"/>
    <lineage>
        <taxon>Bacteria</taxon>
        <taxon>Bacillati</taxon>
        <taxon>Actinomycetota</taxon>
        <taxon>Actinomycetes</taxon>
        <taxon>Micromonosporales</taxon>
        <taxon>Micromonosporaceae</taxon>
    </lineage>
</organism>
<dbReference type="EMBL" id="AP022871">
    <property type="protein sequence ID" value="BCB89230.1"/>
    <property type="molecule type" value="Genomic_DNA"/>
</dbReference>
<evidence type="ECO:0000256" key="1">
    <source>
        <dbReference type="SAM" id="MobiDB-lite"/>
    </source>
</evidence>
<evidence type="ECO:0000313" key="2">
    <source>
        <dbReference type="EMBL" id="BCB89230.1"/>
    </source>
</evidence>
<dbReference type="AlphaFoldDB" id="A0A6F8YSV4"/>
<protein>
    <submittedName>
        <fullName evidence="2">Uncharacterized protein</fullName>
    </submittedName>
</protein>
<keyword evidence="3" id="KW-1185">Reference proteome</keyword>
<evidence type="ECO:0000313" key="3">
    <source>
        <dbReference type="Proteomes" id="UP000503011"/>
    </source>
</evidence>
<feature type="compositionally biased region" description="Low complexity" evidence="1">
    <location>
        <begin position="115"/>
        <end position="139"/>
    </location>
</feature>
<reference evidence="2 3" key="2">
    <citation type="submission" date="2020-03" db="EMBL/GenBank/DDBJ databases">
        <authorList>
            <person name="Ichikawa N."/>
            <person name="Kimura A."/>
            <person name="Kitahashi Y."/>
            <person name="Uohara A."/>
        </authorList>
    </citation>
    <scope>NUCLEOTIDE SEQUENCE [LARGE SCALE GENOMIC DNA]</scope>
    <source>
        <strain evidence="2 3">NBRC 105367</strain>
    </source>
</reference>
<dbReference type="KEGG" id="psuu:Psuf_065430"/>
<gene>
    <name evidence="2" type="ORF">Psuf_065430</name>
</gene>